<dbReference type="EMBL" id="AZFE01000031">
    <property type="protein sequence ID" value="KRL55400.1"/>
    <property type="molecule type" value="Genomic_DNA"/>
</dbReference>
<evidence type="ECO:0000313" key="7">
    <source>
        <dbReference type="Proteomes" id="UP000051697"/>
    </source>
</evidence>
<protein>
    <recommendedName>
        <fullName evidence="4">Phosphoribosylglycinamide formyltransferase</fullName>
        <ecNumber evidence="4">2.1.2.2</ecNumber>
    </recommendedName>
    <alternativeName>
        <fullName evidence="4">5'-phosphoribosylglycinamide transformylase</fullName>
    </alternativeName>
    <alternativeName>
        <fullName evidence="4">GAR transformylase</fullName>
        <shortName evidence="4">GART</shortName>
    </alternativeName>
</protein>
<feature type="binding site" evidence="4">
    <location>
        <begin position="90"/>
        <end position="93"/>
    </location>
    <ligand>
        <name>(6R)-10-formyltetrahydrofolate</name>
        <dbReference type="ChEBI" id="CHEBI:195366"/>
    </ligand>
</feature>
<dbReference type="InterPro" id="IPR002376">
    <property type="entry name" value="Formyl_transf_N"/>
</dbReference>
<dbReference type="NCBIfam" id="TIGR00639">
    <property type="entry name" value="PurN"/>
    <property type="match status" value="1"/>
</dbReference>
<comment type="pathway">
    <text evidence="1 4">Purine metabolism; IMP biosynthesis via de novo pathway; N(2)-formyl-N(1)-(5-phospho-D-ribosyl)glycinamide from N(1)-(5-phospho-D-ribosyl)glycinamide (10-formyl THF route): step 1/1.</text>
</comment>
<feature type="domain" description="Formyl transferase N-terminal" evidence="5">
    <location>
        <begin position="3"/>
        <end position="180"/>
    </location>
</feature>
<dbReference type="KEGG" id="lol:LACOL_0302"/>
<gene>
    <name evidence="4" type="primary">purN</name>
    <name evidence="6" type="ORF">FC70_GL000997</name>
</gene>
<accession>A0A0R1RQ72</accession>
<keyword evidence="2 4" id="KW-0808">Transferase</keyword>
<evidence type="ECO:0000256" key="4">
    <source>
        <dbReference type="HAMAP-Rule" id="MF_01930"/>
    </source>
</evidence>
<comment type="caution">
    <text evidence="6">The sequence shown here is derived from an EMBL/GenBank/DDBJ whole genome shotgun (WGS) entry which is preliminary data.</text>
</comment>
<dbReference type="Pfam" id="PF00551">
    <property type="entry name" value="Formyl_trans_N"/>
    <property type="match status" value="1"/>
</dbReference>
<dbReference type="Proteomes" id="UP000051697">
    <property type="component" value="Unassembled WGS sequence"/>
</dbReference>
<dbReference type="InterPro" id="IPR036477">
    <property type="entry name" value="Formyl_transf_N_sf"/>
</dbReference>
<keyword evidence="7" id="KW-1185">Reference proteome</keyword>
<reference evidence="6 7" key="1">
    <citation type="journal article" date="2015" name="Genome Announc.">
        <title>Expanding the biotechnology potential of lactobacilli through comparative genomics of 213 strains and associated genera.</title>
        <authorList>
            <person name="Sun Z."/>
            <person name="Harris H.M."/>
            <person name="McCann A."/>
            <person name="Guo C."/>
            <person name="Argimon S."/>
            <person name="Zhang W."/>
            <person name="Yang X."/>
            <person name="Jeffery I.B."/>
            <person name="Cooney J.C."/>
            <person name="Kagawa T.F."/>
            <person name="Liu W."/>
            <person name="Song Y."/>
            <person name="Salvetti E."/>
            <person name="Wrobel A."/>
            <person name="Rasinkangas P."/>
            <person name="Parkhill J."/>
            <person name="Rea M.C."/>
            <person name="O'Sullivan O."/>
            <person name="Ritari J."/>
            <person name="Douillard F.P."/>
            <person name="Paul Ross R."/>
            <person name="Yang R."/>
            <person name="Briner A.E."/>
            <person name="Felis G.E."/>
            <person name="de Vos W.M."/>
            <person name="Barrangou R."/>
            <person name="Klaenhammer T.R."/>
            <person name="Caufield P.W."/>
            <person name="Cui Y."/>
            <person name="Zhang H."/>
            <person name="O'Toole P.W."/>
        </authorList>
    </citation>
    <scope>NUCLEOTIDE SEQUENCE [LARGE SCALE GENOMIC DNA]</scope>
    <source>
        <strain evidence="6 7">DSM 15707</strain>
    </source>
</reference>
<comment type="function">
    <text evidence="4">Catalyzes the transfer of a formyl group from 10-formyltetrahydrofolate to 5-phospho-ribosyl-glycinamide (GAR), producing 5-phospho-ribosyl-N-formylglycinamide (FGAR) and tetrahydrofolate.</text>
</comment>
<comment type="catalytic activity">
    <reaction evidence="4">
        <text>N(1)-(5-phospho-beta-D-ribosyl)glycinamide + (6R)-10-formyltetrahydrofolate = N(2)-formyl-N(1)-(5-phospho-beta-D-ribosyl)glycinamide + (6S)-5,6,7,8-tetrahydrofolate + H(+)</text>
        <dbReference type="Rhea" id="RHEA:15053"/>
        <dbReference type="ChEBI" id="CHEBI:15378"/>
        <dbReference type="ChEBI" id="CHEBI:57453"/>
        <dbReference type="ChEBI" id="CHEBI:143788"/>
        <dbReference type="ChEBI" id="CHEBI:147286"/>
        <dbReference type="ChEBI" id="CHEBI:195366"/>
        <dbReference type="EC" id="2.1.2.2"/>
    </reaction>
</comment>
<dbReference type="UniPathway" id="UPA00074">
    <property type="reaction ID" value="UER00126"/>
</dbReference>
<dbReference type="AlphaFoldDB" id="A0A0R1RQ72"/>
<evidence type="ECO:0000259" key="5">
    <source>
        <dbReference type="Pfam" id="PF00551"/>
    </source>
</evidence>
<feature type="binding site" evidence="4">
    <location>
        <position position="107"/>
    </location>
    <ligand>
        <name>(6R)-10-formyltetrahydrofolate</name>
        <dbReference type="ChEBI" id="CHEBI:195366"/>
    </ligand>
</feature>
<comment type="similarity">
    <text evidence="4">Belongs to the GART family.</text>
</comment>
<proteinExistence type="inferred from homology"/>
<dbReference type="HAMAP" id="MF_01930">
    <property type="entry name" value="PurN"/>
    <property type="match status" value="1"/>
</dbReference>
<sequence length="192" mass="21068">MINVAIFASGTGTNFSALIAKINASDLPIKVISLICDHPEAQVVQRAHEAKIPVWTHTLKEFNDKHDYETAIETYLAQFKVDLLILAGYMKIVSPVLLSAFSGQIINIHPAMLPKFPGRHGIEDAFAAGVTSTGVTVHYVDTGVDTGPIIAQQVVEVLPTDDIDSLATRIHRVEHQLYFDSLCKVIEQKHLS</sequence>
<dbReference type="PANTHER" id="PTHR43369:SF2">
    <property type="entry name" value="PHOSPHORIBOSYLGLYCINAMIDE FORMYLTRANSFERASE"/>
    <property type="match status" value="1"/>
</dbReference>
<evidence type="ECO:0000256" key="2">
    <source>
        <dbReference type="ARBA" id="ARBA00022679"/>
    </source>
</evidence>
<dbReference type="CDD" id="cd08645">
    <property type="entry name" value="FMT_core_GART"/>
    <property type="match status" value="1"/>
</dbReference>
<dbReference type="InterPro" id="IPR004607">
    <property type="entry name" value="GART"/>
</dbReference>
<dbReference type="OrthoDB" id="9806170at2"/>
<dbReference type="PATRIC" id="fig|1423778.4.peg.1030"/>
<feature type="binding site" evidence="4">
    <location>
        <position position="65"/>
    </location>
    <ligand>
        <name>(6R)-10-formyltetrahydrofolate</name>
        <dbReference type="ChEBI" id="CHEBI:195366"/>
    </ligand>
</feature>
<dbReference type="PANTHER" id="PTHR43369">
    <property type="entry name" value="PHOSPHORIBOSYLGLYCINAMIDE FORMYLTRANSFERASE"/>
    <property type="match status" value="1"/>
</dbReference>
<dbReference type="EC" id="2.1.2.2" evidence="4"/>
<evidence type="ECO:0000313" key="6">
    <source>
        <dbReference type="EMBL" id="KRL55400.1"/>
    </source>
</evidence>
<dbReference type="GO" id="GO:0005829">
    <property type="term" value="C:cytosol"/>
    <property type="evidence" value="ECO:0007669"/>
    <property type="project" value="TreeGrafter"/>
</dbReference>
<dbReference type="GO" id="GO:0006189">
    <property type="term" value="P:'de novo' IMP biosynthetic process"/>
    <property type="evidence" value="ECO:0007669"/>
    <property type="project" value="UniProtKB-UniRule"/>
</dbReference>
<feature type="active site" description="Proton donor" evidence="4">
    <location>
        <position position="109"/>
    </location>
</feature>
<name>A0A0R1RQ72_9LACO</name>
<dbReference type="GO" id="GO:0004644">
    <property type="term" value="F:phosphoribosylglycinamide formyltransferase activity"/>
    <property type="evidence" value="ECO:0007669"/>
    <property type="project" value="UniProtKB-UniRule"/>
</dbReference>
<organism evidence="6 7">
    <name type="scientific">Paucilactobacillus oligofermentans DSM 15707 = LMG 22743</name>
    <dbReference type="NCBI Taxonomy" id="1423778"/>
    <lineage>
        <taxon>Bacteria</taxon>
        <taxon>Bacillati</taxon>
        <taxon>Bacillota</taxon>
        <taxon>Bacilli</taxon>
        <taxon>Lactobacillales</taxon>
        <taxon>Lactobacillaceae</taxon>
        <taxon>Paucilactobacillus</taxon>
    </lineage>
</organism>
<feature type="binding site" evidence="4">
    <location>
        <begin position="12"/>
        <end position="14"/>
    </location>
    <ligand>
        <name>N(1)-(5-phospho-beta-D-ribosyl)glycinamide</name>
        <dbReference type="ChEBI" id="CHEBI:143788"/>
    </ligand>
</feature>
<evidence type="ECO:0000256" key="1">
    <source>
        <dbReference type="ARBA" id="ARBA00005054"/>
    </source>
</evidence>
<dbReference type="Gene3D" id="3.40.50.170">
    <property type="entry name" value="Formyl transferase, N-terminal domain"/>
    <property type="match status" value="1"/>
</dbReference>
<evidence type="ECO:0000256" key="3">
    <source>
        <dbReference type="ARBA" id="ARBA00022755"/>
    </source>
</evidence>
<dbReference type="STRING" id="1423778.FC70_GL000997"/>
<dbReference type="SUPFAM" id="SSF53328">
    <property type="entry name" value="Formyltransferase"/>
    <property type="match status" value="1"/>
</dbReference>
<dbReference type="RefSeq" id="WP_057889945.1">
    <property type="nucleotide sequence ID" value="NZ_AZFE01000031.1"/>
</dbReference>
<keyword evidence="3 4" id="KW-0658">Purine biosynthesis</keyword>
<feature type="site" description="Raises pKa of active site His" evidence="4">
    <location>
        <position position="145"/>
    </location>
</feature>